<protein>
    <submittedName>
        <fullName evidence="2">Uncharacterized protein</fullName>
    </submittedName>
</protein>
<name>A0A2C9VRM8_MANES</name>
<reference evidence="2" key="1">
    <citation type="submission" date="2016-02" db="EMBL/GenBank/DDBJ databases">
        <title>WGS assembly of Manihot esculenta.</title>
        <authorList>
            <person name="Bredeson J.V."/>
            <person name="Prochnik S.E."/>
            <person name="Lyons J.B."/>
            <person name="Schmutz J."/>
            <person name="Grimwood J."/>
            <person name="Vrebalov J."/>
            <person name="Bart R.S."/>
            <person name="Amuge T."/>
            <person name="Ferguson M.E."/>
            <person name="Green R."/>
            <person name="Putnam N."/>
            <person name="Stites J."/>
            <person name="Rounsley S."/>
            <person name="Rokhsar D.S."/>
        </authorList>
    </citation>
    <scope>NUCLEOTIDE SEQUENCE [LARGE SCALE GENOMIC DNA]</scope>
    <source>
        <tissue evidence="2">Leaf</tissue>
    </source>
</reference>
<feature type="transmembrane region" description="Helical" evidence="1">
    <location>
        <begin position="39"/>
        <end position="60"/>
    </location>
</feature>
<accession>A0A2C9VRM8</accession>
<evidence type="ECO:0000313" key="2">
    <source>
        <dbReference type="EMBL" id="OAY47605.1"/>
    </source>
</evidence>
<keyword evidence="1" id="KW-1133">Transmembrane helix</keyword>
<sequence>MVLLLWCNKPLFLLLKSVLHLAFCLLSHCFLSYFEASDFLMLVISPLLFSWFLWLCSYGCRKMLLFAIDSASW</sequence>
<organism evidence="2">
    <name type="scientific">Manihot esculenta</name>
    <name type="common">Cassava</name>
    <name type="synonym">Jatropha manihot</name>
    <dbReference type="NCBI Taxonomy" id="3983"/>
    <lineage>
        <taxon>Eukaryota</taxon>
        <taxon>Viridiplantae</taxon>
        <taxon>Streptophyta</taxon>
        <taxon>Embryophyta</taxon>
        <taxon>Tracheophyta</taxon>
        <taxon>Spermatophyta</taxon>
        <taxon>Magnoliopsida</taxon>
        <taxon>eudicotyledons</taxon>
        <taxon>Gunneridae</taxon>
        <taxon>Pentapetalae</taxon>
        <taxon>rosids</taxon>
        <taxon>fabids</taxon>
        <taxon>Malpighiales</taxon>
        <taxon>Euphorbiaceae</taxon>
        <taxon>Crotonoideae</taxon>
        <taxon>Manihoteae</taxon>
        <taxon>Manihot</taxon>
    </lineage>
</organism>
<feature type="transmembrane region" description="Helical" evidence="1">
    <location>
        <begin position="12"/>
        <end position="33"/>
    </location>
</feature>
<dbReference type="EMBL" id="CM004392">
    <property type="protein sequence ID" value="OAY47605.1"/>
    <property type="molecule type" value="Genomic_DNA"/>
</dbReference>
<keyword evidence="1" id="KW-0812">Transmembrane</keyword>
<keyword evidence="1" id="KW-0472">Membrane</keyword>
<proteinExistence type="predicted"/>
<evidence type="ECO:0000256" key="1">
    <source>
        <dbReference type="SAM" id="Phobius"/>
    </source>
</evidence>
<gene>
    <name evidence="2" type="ORF">MANES_06G091200</name>
</gene>
<dbReference type="AlphaFoldDB" id="A0A2C9VRM8"/>